<protein>
    <submittedName>
        <fullName evidence="2">Polysaccharide pyruvyl transferase family protein</fullName>
    </submittedName>
</protein>
<dbReference type="Pfam" id="PF04230">
    <property type="entry name" value="PS_pyruv_trans"/>
    <property type="match status" value="1"/>
</dbReference>
<keyword evidence="2" id="KW-0808">Transferase</keyword>
<keyword evidence="3" id="KW-1185">Reference proteome</keyword>
<feature type="domain" description="Polysaccharide pyruvyl transferase" evidence="1">
    <location>
        <begin position="14"/>
        <end position="294"/>
    </location>
</feature>
<dbReference type="RefSeq" id="WP_262068397.1">
    <property type="nucleotide sequence ID" value="NZ_JAMXOC010000004.1"/>
</dbReference>
<dbReference type="GO" id="GO:0016740">
    <property type="term" value="F:transferase activity"/>
    <property type="evidence" value="ECO:0007669"/>
    <property type="project" value="UniProtKB-KW"/>
</dbReference>
<evidence type="ECO:0000313" key="3">
    <source>
        <dbReference type="Proteomes" id="UP001523565"/>
    </source>
</evidence>
<evidence type="ECO:0000259" key="1">
    <source>
        <dbReference type="Pfam" id="PF04230"/>
    </source>
</evidence>
<evidence type="ECO:0000313" key="2">
    <source>
        <dbReference type="EMBL" id="MCP1109490.1"/>
    </source>
</evidence>
<dbReference type="EMBL" id="JAMZFV010000004">
    <property type="protein sequence ID" value="MCP1109490.1"/>
    <property type="molecule type" value="Genomic_DNA"/>
</dbReference>
<gene>
    <name evidence="2" type="ORF">NK118_04405</name>
</gene>
<organism evidence="2 3">
    <name type="scientific">Ohessyouella blattaphilus</name>
    <dbReference type="NCBI Taxonomy" id="2949333"/>
    <lineage>
        <taxon>Bacteria</taxon>
        <taxon>Bacillati</taxon>
        <taxon>Bacillota</taxon>
        <taxon>Clostridia</taxon>
        <taxon>Lachnospirales</taxon>
        <taxon>Lachnospiraceae</taxon>
        <taxon>Ohessyouella</taxon>
    </lineage>
</organism>
<dbReference type="Proteomes" id="UP001523565">
    <property type="component" value="Unassembled WGS sequence"/>
</dbReference>
<reference evidence="2 3" key="1">
    <citation type="journal article" date="2022" name="Genome Biol. Evol.">
        <title>Host diet, physiology and behaviors set the stage for Lachnospiraceae cladogenesis.</title>
        <authorList>
            <person name="Vera-Ponce De Leon A."/>
            <person name="Schneider M."/>
            <person name="Jahnes B.C."/>
            <person name="Sadowski V."/>
            <person name="Camuy-Velez L.A."/>
            <person name="Duan J."/>
            <person name="Sabree Z.L."/>
        </authorList>
    </citation>
    <scope>NUCLEOTIDE SEQUENCE [LARGE SCALE GENOMIC DNA]</scope>
    <source>
        <strain evidence="2 3">PAL227</strain>
    </source>
</reference>
<accession>A0ABT1EFK4</accession>
<proteinExistence type="predicted"/>
<sequence>MKRVGIITLTGERNYGNKLQNYAMEQVLISLGYKVETIRVLSKAENSKLYKEILIRNNVQYMFRLLLKGKRRNRVIRKARFLTFNKNLHQASFSIGIEMGEAEIRKKLNRYDFLVYGSDQIWNPNFSTFSQIYLGEYAKMEKNIAICASFGIEQLSDESVVKFKKGLKNFRAISVREDAGKRIIEELGIQTPISVLVDPTLMLSPDSWGEVESEIETPENYFVKYFLGNPCTKELTVISQIASERRASIVDIGREACLGPSDFLSYIHHASCVCTDSYHAVVFALLFGKEVYVFQRVDKYDSMNSRMQTLFKKLPCKLERAESYIHVSAAEAKSESLKGYIKVEREKFKKFILINL</sequence>
<dbReference type="InterPro" id="IPR007345">
    <property type="entry name" value="Polysacch_pyruvyl_Trfase"/>
</dbReference>
<comment type="caution">
    <text evidence="2">The sequence shown here is derived from an EMBL/GenBank/DDBJ whole genome shotgun (WGS) entry which is preliminary data.</text>
</comment>
<name>A0ABT1EFK4_9FIRM</name>